<evidence type="ECO:0000313" key="1">
    <source>
        <dbReference type="EMBL" id="RKT83126.1"/>
    </source>
</evidence>
<gene>
    <name evidence="1" type="ORF">ATL45_1399</name>
    <name evidence="2" type="ORF">SAMN05421805_11713</name>
</gene>
<reference evidence="1 4" key="2">
    <citation type="submission" date="2018-10" db="EMBL/GenBank/DDBJ databases">
        <title>Sequencing the genomes of 1000 actinobacteria strains.</title>
        <authorList>
            <person name="Klenk H.-P."/>
        </authorList>
    </citation>
    <scope>NUCLEOTIDE SEQUENCE [LARGE SCALE GENOMIC DNA]</scope>
    <source>
        <strain evidence="1 4">DSM 45119</strain>
    </source>
</reference>
<dbReference type="STRING" id="455193.SAMN05421805_11713"/>
<accession>A0A1I5I0H8</accession>
<evidence type="ECO:0000313" key="4">
    <source>
        <dbReference type="Proteomes" id="UP000270697"/>
    </source>
</evidence>
<sequence length="158" mass="17909">MSDLYEISINDRTGATVGGRVYAINPDAGYFPTSADFPMRMLIESHGAFYAPSRFWSDDETKEELEALGQLDRSGDDPVAFTERLDRIIKSYEVGEPHNLPPCWENSDDISGTSIADYPYVEFTLTVHDPRYVAHLSRGRRWRTTIYSDFYKGPLLGA</sequence>
<dbReference type="EMBL" id="RBXX01000002">
    <property type="protein sequence ID" value="RKT83126.1"/>
    <property type="molecule type" value="Genomic_DNA"/>
</dbReference>
<evidence type="ECO:0000313" key="2">
    <source>
        <dbReference type="EMBL" id="SFO53730.1"/>
    </source>
</evidence>
<organism evidence="2 3">
    <name type="scientific">Saccharopolyspora antimicrobica</name>
    <dbReference type="NCBI Taxonomy" id="455193"/>
    <lineage>
        <taxon>Bacteria</taxon>
        <taxon>Bacillati</taxon>
        <taxon>Actinomycetota</taxon>
        <taxon>Actinomycetes</taxon>
        <taxon>Pseudonocardiales</taxon>
        <taxon>Pseudonocardiaceae</taxon>
        <taxon>Saccharopolyspora</taxon>
    </lineage>
</organism>
<evidence type="ECO:0000313" key="3">
    <source>
        <dbReference type="Proteomes" id="UP000199398"/>
    </source>
</evidence>
<dbReference type="Proteomes" id="UP000199398">
    <property type="component" value="Unassembled WGS sequence"/>
</dbReference>
<reference evidence="2 3" key="1">
    <citation type="submission" date="2016-10" db="EMBL/GenBank/DDBJ databases">
        <authorList>
            <person name="de Groot N.N."/>
        </authorList>
    </citation>
    <scope>NUCLEOTIDE SEQUENCE [LARGE SCALE GENOMIC DNA]</scope>
    <source>
        <strain evidence="2 3">CPCC 201259</strain>
    </source>
</reference>
<dbReference type="Proteomes" id="UP000270697">
    <property type="component" value="Unassembled WGS sequence"/>
</dbReference>
<name>A0A1I5I0H8_9PSEU</name>
<dbReference type="OrthoDB" id="4184875at2"/>
<protein>
    <submittedName>
        <fullName evidence="2">Uncharacterized protein</fullName>
    </submittedName>
</protein>
<dbReference type="EMBL" id="FOUP01000017">
    <property type="protein sequence ID" value="SFO53730.1"/>
    <property type="molecule type" value="Genomic_DNA"/>
</dbReference>
<keyword evidence="4" id="KW-1185">Reference proteome</keyword>
<dbReference type="RefSeq" id="WP_093157611.1">
    <property type="nucleotide sequence ID" value="NZ_FOUP01000017.1"/>
</dbReference>
<proteinExistence type="predicted"/>
<dbReference type="AlphaFoldDB" id="A0A1I5I0H8"/>